<dbReference type="EMBL" id="LFJN01000048">
    <property type="protein sequence ID" value="KPI34876.1"/>
    <property type="molecule type" value="Genomic_DNA"/>
</dbReference>
<gene>
    <name evidence="3" type="ORF">AB675_2243</name>
</gene>
<keyword evidence="4" id="KW-1185">Reference proteome</keyword>
<dbReference type="AlphaFoldDB" id="A0A0N1H2U8"/>
<dbReference type="InterPro" id="IPR032710">
    <property type="entry name" value="NTF2-like_dom_sf"/>
</dbReference>
<feature type="chain" id="PRO_5005872989" description="SnoaL-like domain-containing protein" evidence="1">
    <location>
        <begin position="19"/>
        <end position="233"/>
    </location>
</feature>
<evidence type="ECO:0000313" key="4">
    <source>
        <dbReference type="Proteomes" id="UP000038010"/>
    </source>
</evidence>
<dbReference type="InterPro" id="IPR037401">
    <property type="entry name" value="SnoaL-like"/>
</dbReference>
<proteinExistence type="predicted"/>
<dbReference type="VEuPathDB" id="FungiDB:AB675_2243"/>
<name>A0A0N1H2U8_9EURO</name>
<evidence type="ECO:0000313" key="3">
    <source>
        <dbReference type="EMBL" id="KPI34876.1"/>
    </source>
</evidence>
<dbReference type="RefSeq" id="XP_017994839.1">
    <property type="nucleotide sequence ID" value="XM_018142198.1"/>
</dbReference>
<dbReference type="GeneID" id="28734078"/>
<accession>A0A0N1H2U8</accession>
<dbReference type="Proteomes" id="UP000038010">
    <property type="component" value="Unassembled WGS sequence"/>
</dbReference>
<comment type="caution">
    <text evidence="3">The sequence shown here is derived from an EMBL/GenBank/DDBJ whole genome shotgun (WGS) entry which is preliminary data.</text>
</comment>
<protein>
    <recommendedName>
        <fullName evidence="2">SnoaL-like domain-containing protein</fullName>
    </recommendedName>
</protein>
<dbReference type="Gene3D" id="3.10.450.50">
    <property type="match status" value="1"/>
</dbReference>
<evidence type="ECO:0000256" key="1">
    <source>
        <dbReference type="SAM" id="SignalP"/>
    </source>
</evidence>
<sequence length="233" mass="24836">MRFSITTAVALATTLVSALPQSAESVGNVTTLAAMIPAPPDAPTPPTTCPKLAPGPVSFKFLAENFPAPKPTDLYAIEAIRQTAALYALAIDGKAFEALRKVFVPKVRANYSDPIGVLNGVDAVIQALAPGLESFASTQHHLGTQYIHICSATTAVSVTYFQASHYFDPYTGIQNPVGPDRVLVDNAQYQDVWAKQADGTWKITNRNLVRMGPATLQGGFPTQPDMSAFVYGP</sequence>
<reference evidence="3 4" key="1">
    <citation type="submission" date="2015-06" db="EMBL/GenBank/DDBJ databases">
        <title>Draft genome of the ant-associated black yeast Phialophora attae CBS 131958.</title>
        <authorList>
            <person name="Moreno L.F."/>
            <person name="Stielow B.J."/>
            <person name="de Hoog S."/>
            <person name="Vicente V.A."/>
            <person name="Weiss V.A."/>
            <person name="de Vries M."/>
            <person name="Cruz L.M."/>
            <person name="Souza E.M."/>
        </authorList>
    </citation>
    <scope>NUCLEOTIDE SEQUENCE [LARGE SCALE GENOMIC DNA]</scope>
    <source>
        <strain evidence="3 4">CBS 131958</strain>
    </source>
</reference>
<dbReference type="Pfam" id="PF13577">
    <property type="entry name" value="SnoaL_4"/>
    <property type="match status" value="1"/>
</dbReference>
<dbReference type="OrthoDB" id="2148716at2759"/>
<feature type="signal peptide" evidence="1">
    <location>
        <begin position="1"/>
        <end position="18"/>
    </location>
</feature>
<feature type="domain" description="SnoaL-like" evidence="2">
    <location>
        <begin position="74"/>
        <end position="207"/>
    </location>
</feature>
<keyword evidence="1" id="KW-0732">Signal</keyword>
<organism evidence="3 4">
    <name type="scientific">Cyphellophora attinorum</name>
    <dbReference type="NCBI Taxonomy" id="1664694"/>
    <lineage>
        <taxon>Eukaryota</taxon>
        <taxon>Fungi</taxon>
        <taxon>Dikarya</taxon>
        <taxon>Ascomycota</taxon>
        <taxon>Pezizomycotina</taxon>
        <taxon>Eurotiomycetes</taxon>
        <taxon>Chaetothyriomycetidae</taxon>
        <taxon>Chaetothyriales</taxon>
        <taxon>Cyphellophoraceae</taxon>
        <taxon>Cyphellophora</taxon>
    </lineage>
</organism>
<dbReference type="SUPFAM" id="SSF54427">
    <property type="entry name" value="NTF2-like"/>
    <property type="match status" value="1"/>
</dbReference>
<evidence type="ECO:0000259" key="2">
    <source>
        <dbReference type="Pfam" id="PF13577"/>
    </source>
</evidence>